<reference evidence="1 2" key="1">
    <citation type="submission" date="2016-01" db="EMBL/GenBank/DDBJ databases">
        <title>The draft genome sequence of Aquimarina sp. RZW4-3-2.</title>
        <authorList>
            <person name="Wang Y."/>
        </authorList>
    </citation>
    <scope>NUCLEOTIDE SEQUENCE [LARGE SCALE GENOMIC DNA]</scope>
    <source>
        <strain evidence="1 2">RZW4-3-2</strain>
    </source>
</reference>
<protein>
    <recommendedName>
        <fullName evidence="3">DNA alkylation repair protein</fullName>
    </recommendedName>
</protein>
<evidence type="ECO:0008006" key="3">
    <source>
        <dbReference type="Google" id="ProtNLM"/>
    </source>
</evidence>
<dbReference type="Proteomes" id="UP000076715">
    <property type="component" value="Unassembled WGS sequence"/>
</dbReference>
<dbReference type="SUPFAM" id="SSF48371">
    <property type="entry name" value="ARM repeat"/>
    <property type="match status" value="1"/>
</dbReference>
<accession>A0A163BNW7</accession>
<gene>
    <name evidence="1" type="ORF">AWE51_21015</name>
</gene>
<sequence length="224" mass="26283">MMNFISELILKFENNADADTAFAMEKYLKNIFKLYGVKAPIRKAILKETITSFKTELTRKKVIEITEILYQKPQRELHYCAIELIDRFLKKKYELTDIDFIQKLIITNSWWDSVDFIAKHILGNYLLQFPNQVAIVTSQFSSSKNMWLNRSAILFQLGYKEKTDSKLLFSLCDNHKYSNEFFIKKAIGWALREYSKVNPEEVLQFVSTAGLKPLSNKEALKRIK</sequence>
<evidence type="ECO:0000313" key="2">
    <source>
        <dbReference type="Proteomes" id="UP000076715"/>
    </source>
</evidence>
<name>A0A163BNW7_9FLAO</name>
<dbReference type="PANTHER" id="PTHR34070">
    <property type="entry name" value="ARMADILLO-TYPE FOLD"/>
    <property type="match status" value="1"/>
</dbReference>
<dbReference type="InterPro" id="IPR014825">
    <property type="entry name" value="DNA_alkylation"/>
</dbReference>
<organism evidence="1 2">
    <name type="scientific">Aquimarina aggregata</name>
    <dbReference type="NCBI Taxonomy" id="1642818"/>
    <lineage>
        <taxon>Bacteria</taxon>
        <taxon>Pseudomonadati</taxon>
        <taxon>Bacteroidota</taxon>
        <taxon>Flavobacteriia</taxon>
        <taxon>Flavobacteriales</taxon>
        <taxon>Flavobacteriaceae</taxon>
        <taxon>Aquimarina</taxon>
    </lineage>
</organism>
<dbReference type="Pfam" id="PF08713">
    <property type="entry name" value="DNA_alkylation"/>
    <property type="match status" value="1"/>
</dbReference>
<dbReference type="RefSeq" id="WP_066311989.1">
    <property type="nucleotide sequence ID" value="NZ_LQRT01000004.1"/>
</dbReference>
<evidence type="ECO:0000313" key="1">
    <source>
        <dbReference type="EMBL" id="KZS41601.1"/>
    </source>
</evidence>
<proteinExistence type="predicted"/>
<keyword evidence="2" id="KW-1185">Reference proteome</keyword>
<dbReference type="AlphaFoldDB" id="A0A163BNW7"/>
<dbReference type="EMBL" id="LQRT01000004">
    <property type="protein sequence ID" value="KZS41601.1"/>
    <property type="molecule type" value="Genomic_DNA"/>
</dbReference>
<dbReference type="Gene3D" id="1.20.1660.10">
    <property type="entry name" value="Hypothetical protein (EF3068)"/>
    <property type="match status" value="1"/>
</dbReference>
<dbReference type="Gene3D" id="1.25.40.290">
    <property type="entry name" value="ARM repeat domains"/>
    <property type="match status" value="1"/>
</dbReference>
<dbReference type="STRING" id="1642818.AWE51_21015"/>
<dbReference type="InterPro" id="IPR016024">
    <property type="entry name" value="ARM-type_fold"/>
</dbReference>
<dbReference type="PANTHER" id="PTHR34070:SF1">
    <property type="entry name" value="DNA ALKYLATION REPAIR PROTEIN"/>
    <property type="match status" value="1"/>
</dbReference>
<dbReference type="CDD" id="cd07064">
    <property type="entry name" value="AlkD_like_1"/>
    <property type="match status" value="1"/>
</dbReference>
<comment type="caution">
    <text evidence="1">The sequence shown here is derived from an EMBL/GenBank/DDBJ whole genome shotgun (WGS) entry which is preliminary data.</text>
</comment>